<evidence type="ECO:0000256" key="2">
    <source>
        <dbReference type="ARBA" id="ARBA00023015"/>
    </source>
</evidence>
<feature type="domain" description="RNA polymerase sigma-70 region 2" evidence="6">
    <location>
        <begin position="22"/>
        <end position="89"/>
    </location>
</feature>
<organism evidence="8 9">
    <name type="scientific">Phyllobacterium myrsinacearum</name>
    <dbReference type="NCBI Taxonomy" id="28101"/>
    <lineage>
        <taxon>Bacteria</taxon>
        <taxon>Pseudomonadati</taxon>
        <taxon>Pseudomonadota</taxon>
        <taxon>Alphaproteobacteria</taxon>
        <taxon>Hyphomicrobiales</taxon>
        <taxon>Phyllobacteriaceae</taxon>
        <taxon>Phyllobacterium</taxon>
    </lineage>
</organism>
<keyword evidence="5" id="KW-0804">Transcription</keyword>
<evidence type="ECO:0000313" key="8">
    <source>
        <dbReference type="EMBL" id="PRD58854.1"/>
    </source>
</evidence>
<evidence type="ECO:0000313" key="9">
    <source>
        <dbReference type="Proteomes" id="UP000238563"/>
    </source>
</evidence>
<dbReference type="SUPFAM" id="SSF88946">
    <property type="entry name" value="Sigma2 domain of RNA polymerase sigma factors"/>
    <property type="match status" value="1"/>
</dbReference>
<dbReference type="InterPro" id="IPR013324">
    <property type="entry name" value="RNA_pol_sigma_r3/r4-like"/>
</dbReference>
<comment type="similarity">
    <text evidence="1">Belongs to the sigma-70 factor family. ECF subfamily.</text>
</comment>
<accession>A0A2S9JZS8</accession>
<comment type="caution">
    <text evidence="8">The sequence shown here is derived from an EMBL/GenBank/DDBJ whole genome shotgun (WGS) entry which is preliminary data.</text>
</comment>
<evidence type="ECO:0000259" key="7">
    <source>
        <dbReference type="Pfam" id="PF08281"/>
    </source>
</evidence>
<evidence type="ECO:0000256" key="5">
    <source>
        <dbReference type="ARBA" id="ARBA00023163"/>
    </source>
</evidence>
<evidence type="ECO:0000256" key="4">
    <source>
        <dbReference type="ARBA" id="ARBA00023125"/>
    </source>
</evidence>
<dbReference type="Proteomes" id="UP000238563">
    <property type="component" value="Unassembled WGS sequence"/>
</dbReference>
<dbReference type="InterPro" id="IPR013249">
    <property type="entry name" value="RNA_pol_sigma70_r4_t2"/>
</dbReference>
<dbReference type="RefSeq" id="WP_105733078.1">
    <property type="nucleotide sequence ID" value="NZ_PVBT01000001.1"/>
</dbReference>
<dbReference type="InterPro" id="IPR013325">
    <property type="entry name" value="RNA_pol_sigma_r2"/>
</dbReference>
<evidence type="ECO:0000256" key="1">
    <source>
        <dbReference type="ARBA" id="ARBA00010641"/>
    </source>
</evidence>
<dbReference type="PANTHER" id="PTHR43133">
    <property type="entry name" value="RNA POLYMERASE ECF-TYPE SIGMA FACTO"/>
    <property type="match status" value="1"/>
</dbReference>
<dbReference type="AlphaFoldDB" id="A0A2S9JZS8"/>
<sequence>MADVSTLVAQARAGDRSAFGLLIEQNYDFIHRIAWRWSGNRNDAEDIAQDVCIKLGSAIRQWRGEGLLRTWLYRMTLNAARDHLRRHAREKHKAEAYHRELLNDAPVADGADAEAGVSALWAAVKTLPDKTADAVLLVYGEGLNHAHAAQVLDCAEATVSWHIHDAKKRLKRILRAPEGF</sequence>
<dbReference type="EMBL" id="PVBT01000001">
    <property type="protein sequence ID" value="PRD58854.1"/>
    <property type="molecule type" value="Genomic_DNA"/>
</dbReference>
<dbReference type="GO" id="GO:0003677">
    <property type="term" value="F:DNA binding"/>
    <property type="evidence" value="ECO:0007669"/>
    <property type="project" value="UniProtKB-KW"/>
</dbReference>
<dbReference type="OrthoDB" id="9780326at2"/>
<keyword evidence="9" id="KW-1185">Reference proteome</keyword>
<dbReference type="InterPro" id="IPR014284">
    <property type="entry name" value="RNA_pol_sigma-70_dom"/>
</dbReference>
<keyword evidence="3" id="KW-0731">Sigma factor</keyword>
<keyword evidence="4" id="KW-0238">DNA-binding</keyword>
<name>A0A2S9JZS8_9HYPH</name>
<dbReference type="GO" id="GO:0016987">
    <property type="term" value="F:sigma factor activity"/>
    <property type="evidence" value="ECO:0007669"/>
    <property type="project" value="UniProtKB-KW"/>
</dbReference>
<dbReference type="InterPro" id="IPR007627">
    <property type="entry name" value="RNA_pol_sigma70_r2"/>
</dbReference>
<dbReference type="GO" id="GO:0006352">
    <property type="term" value="P:DNA-templated transcription initiation"/>
    <property type="evidence" value="ECO:0007669"/>
    <property type="project" value="InterPro"/>
</dbReference>
<protein>
    <submittedName>
        <fullName evidence="8">RNA polymerase subunit sigma-70</fullName>
    </submittedName>
</protein>
<dbReference type="Pfam" id="PF04542">
    <property type="entry name" value="Sigma70_r2"/>
    <property type="match status" value="1"/>
</dbReference>
<dbReference type="Gene3D" id="1.10.10.10">
    <property type="entry name" value="Winged helix-like DNA-binding domain superfamily/Winged helix DNA-binding domain"/>
    <property type="match status" value="1"/>
</dbReference>
<dbReference type="SUPFAM" id="SSF88659">
    <property type="entry name" value="Sigma3 and sigma4 domains of RNA polymerase sigma factors"/>
    <property type="match status" value="1"/>
</dbReference>
<evidence type="ECO:0000259" key="6">
    <source>
        <dbReference type="Pfam" id="PF04542"/>
    </source>
</evidence>
<keyword evidence="2" id="KW-0805">Transcription regulation</keyword>
<gene>
    <name evidence="8" type="ORF">C5750_02620</name>
</gene>
<dbReference type="InterPro" id="IPR039425">
    <property type="entry name" value="RNA_pol_sigma-70-like"/>
</dbReference>
<proteinExistence type="inferred from homology"/>
<reference evidence="8 9" key="1">
    <citation type="submission" date="2018-02" db="EMBL/GenBank/DDBJ databases">
        <title>The draft genome of Phyllobacterium myrsinacearum DSM5892.</title>
        <authorList>
            <person name="Li L."/>
            <person name="Liu L."/>
            <person name="Zhang X."/>
            <person name="Wang T."/>
        </authorList>
    </citation>
    <scope>NUCLEOTIDE SEQUENCE [LARGE SCALE GENOMIC DNA]</scope>
    <source>
        <strain evidence="8 9">DSM 5892</strain>
    </source>
</reference>
<dbReference type="Gene3D" id="1.10.1740.10">
    <property type="match status" value="1"/>
</dbReference>
<dbReference type="InterPro" id="IPR036388">
    <property type="entry name" value="WH-like_DNA-bd_sf"/>
</dbReference>
<feature type="domain" description="RNA polymerase sigma factor 70 region 4 type 2" evidence="7">
    <location>
        <begin position="119"/>
        <end position="170"/>
    </location>
</feature>
<dbReference type="Pfam" id="PF08281">
    <property type="entry name" value="Sigma70_r4_2"/>
    <property type="match status" value="1"/>
</dbReference>
<evidence type="ECO:0000256" key="3">
    <source>
        <dbReference type="ARBA" id="ARBA00023082"/>
    </source>
</evidence>
<dbReference type="PANTHER" id="PTHR43133:SF8">
    <property type="entry name" value="RNA POLYMERASE SIGMA FACTOR HI_1459-RELATED"/>
    <property type="match status" value="1"/>
</dbReference>
<dbReference type="NCBIfam" id="TIGR02937">
    <property type="entry name" value="sigma70-ECF"/>
    <property type="match status" value="1"/>
</dbReference>